<reference evidence="4" key="1">
    <citation type="journal article" date="2019" name="Int. J. Syst. Evol. Microbiol.">
        <title>The Global Catalogue of Microorganisms (GCM) 10K type strain sequencing project: providing services to taxonomists for standard genome sequencing and annotation.</title>
        <authorList>
            <consortium name="The Broad Institute Genomics Platform"/>
            <consortium name="The Broad Institute Genome Sequencing Center for Infectious Disease"/>
            <person name="Wu L."/>
            <person name="Ma J."/>
        </authorList>
    </citation>
    <scope>NUCLEOTIDE SEQUENCE [LARGE SCALE GENOMIC DNA]</scope>
    <source>
        <strain evidence="4">CGMCC 4.1469</strain>
    </source>
</reference>
<keyword evidence="2" id="KW-0812">Transmembrane</keyword>
<keyword evidence="2" id="KW-1133">Transmembrane helix</keyword>
<name>A0ABW0KP71_9BACT</name>
<dbReference type="EMBL" id="JBHSMQ010000002">
    <property type="protein sequence ID" value="MFC5454721.1"/>
    <property type="molecule type" value="Genomic_DNA"/>
</dbReference>
<sequence>MNASTFVAKWNKRRKAMALVMVVTTVALMSMLVVAIFSVTRTEYKASQSYVASRNAKQLADLAVTFTEVQLQNAQNTATGSFSRTIHATQPGMARVYQANGDFVRAHKLYSSSQMVITSSNEADIFNSSNQVPSDWGSSQNAARYVDLNEPVVRPGLATGTMALYFPIIDPRAAYNGTDPTSGRTMVAVEGFNYTKVTPAITGAGGTVTYNEVVTPADAGNDPTKLRLPMPVEWIYVLRDGTTGALDSSNKFISADGSTTPSAANPIIGRVAFWTDDESCKVNVNTASEPTFFAPPYFYHQRDSKWANFPGTAGEFQRYPGHPATVALSTVLAPGVDLDVYAPRANITNITQTKDAIYTLMPKIATGGSSSGTKPFVLDAFSSSNGEVGTASSGDTVQARKERLFATVDEMLFADGVNDSNYNYNSNIGRVATSIPLPGQGSRYLFDHDTLERSRFFLTANSRSPEFSIHGLPRISMWPVADEGLGQQRRTSFDTMIALCSTLRGKTAGAAVANSYIFRRAQPHHPTHDVTGSSSDYGGSTGLTRNSTLLDYLYAEMTTLQFPQTSSLGSSNNFGQKYGTDNAAQLAIQFFDYIRCTNLYDGVMARNNDGLSGYNMSTNPPSPITGTPLYLERDNIAKSRFTYTEQRITRRASGSLNDGTQTQIGSNLITADQYVFPGHGQVSPARWQKNGRIVQGMGRMFTISEIGFQFICTADGMNDPQYAVNTGGVLSGGGSAPKALSTREPTQAPTNNPGGSAATFLTPAFPPRTPPLLGFNRWYSNFPPLTAPYGNGTYYGCSPTVANRHPSLHPGYNPANWNMTLELNTPLSDGSGGRPAEKRVQAMLMLEFFCPMSGWTKMFPEWAIVLDGSFIRSIMLQGVNGPVPLFPTTQDVIIKSNGNVYEATDCYSMGGHVGPTAIAGGRAGPGWGTTLMGDDTNPYVSGGARTTDSSRYLANPGPNNNGHDGLNNWGLISQYVTVNRNQPMVLTFGQRDLVIKIYDSHSKAGNNGQEAQTISISFDGATLPVPALVYSANERRVNGTPLYEPANKNEIDHYFYVDSFGRDTYRRSLQAPHWWCFNRMGCLNRMFGTVNSAYRGTANPPLYASGPSFNTTFNSSDDQITTGRLDTESRFATSAGGTAVFDNGTRLGVSLIPPEATTTSGGVTITDVNGNPWSGSDVIRTFVPAVGDYRLAAARYNVPSTMWMRHPLWQQVDSMPALTQPRTIHSFTTHVTTTESGCILPTAATMTKLTPLGININKNQQLVAGAPYRDSSIPDLPPDTGWAATANAFGDFDNGIANARDGAYVNKPDEGNFYAGNYTRNNVTKFYRSGYFYEPWHNSDDWRTGVYMTPNRIVSSPVMFGSLPTGVWPGGNVGTSALSGVSYSEGKPWQTLLFRPHASSNANYGKGVTPGHPGDNNPRDHYLLDLFFMPVVEPYAISEPLSIAGRINLNYQIVPFTNITRATGMHAVMKGEFMTAIPLGDADNAKVYYSSRQGASSTEGQAAWSASGDVFWNEGTHTKYWHRPIDVTKTLYQFDQKFQHSATGSNHALNRYRGLFRSPSQICEIHLIPDVSQGASSGGEILGSIGNINANTSGTNLQTVMEQFWQNHPTTGDNTRERPYSNIYARVTTRSNTFRVHMRAQVITKARSTAPDTMDPTKDAILGEYRGSALIERYIDPTDVTNPLPDYAATANPLGEKPLDTFYKFRTLESKRFSP</sequence>
<keyword evidence="4" id="KW-1185">Reference proteome</keyword>
<organism evidence="3 4">
    <name type="scientific">Prosthecobacter fluviatilis</name>
    <dbReference type="NCBI Taxonomy" id="445931"/>
    <lineage>
        <taxon>Bacteria</taxon>
        <taxon>Pseudomonadati</taxon>
        <taxon>Verrucomicrobiota</taxon>
        <taxon>Verrucomicrobiia</taxon>
        <taxon>Verrucomicrobiales</taxon>
        <taxon>Verrucomicrobiaceae</taxon>
        <taxon>Prosthecobacter</taxon>
    </lineage>
</organism>
<accession>A0ABW0KP71</accession>
<proteinExistence type="predicted"/>
<feature type="transmembrane region" description="Helical" evidence="2">
    <location>
        <begin position="16"/>
        <end position="39"/>
    </location>
</feature>
<evidence type="ECO:0000313" key="3">
    <source>
        <dbReference type="EMBL" id="MFC5454721.1"/>
    </source>
</evidence>
<comment type="caution">
    <text evidence="3">The sequence shown here is derived from an EMBL/GenBank/DDBJ whole genome shotgun (WGS) entry which is preliminary data.</text>
</comment>
<evidence type="ECO:0000256" key="2">
    <source>
        <dbReference type="SAM" id="Phobius"/>
    </source>
</evidence>
<gene>
    <name evidence="3" type="primary">vccA</name>
    <name evidence="3" type="ORF">ACFQDI_07655</name>
</gene>
<dbReference type="NCBIfam" id="TIGR02600">
    <property type="entry name" value="Verru_Chthon_A"/>
    <property type="match status" value="1"/>
</dbReference>
<keyword evidence="2" id="KW-0472">Membrane</keyword>
<dbReference type="InterPro" id="IPR019840">
    <property type="entry name" value="Verru/Chthon_A"/>
</dbReference>
<feature type="region of interest" description="Disordered" evidence="1">
    <location>
        <begin position="733"/>
        <end position="763"/>
    </location>
</feature>
<protein>
    <submittedName>
        <fullName evidence="3">Verru_Chthon cassette protein A</fullName>
    </submittedName>
</protein>
<evidence type="ECO:0000256" key="1">
    <source>
        <dbReference type="SAM" id="MobiDB-lite"/>
    </source>
</evidence>
<dbReference type="RefSeq" id="WP_377165087.1">
    <property type="nucleotide sequence ID" value="NZ_JBHSMQ010000002.1"/>
</dbReference>
<evidence type="ECO:0000313" key="4">
    <source>
        <dbReference type="Proteomes" id="UP001596052"/>
    </source>
</evidence>
<feature type="compositionally biased region" description="Polar residues" evidence="1">
    <location>
        <begin position="743"/>
        <end position="754"/>
    </location>
</feature>
<dbReference type="Proteomes" id="UP001596052">
    <property type="component" value="Unassembled WGS sequence"/>
</dbReference>